<reference evidence="1" key="1">
    <citation type="journal article" date="2021" name="Proc. Natl. Acad. Sci. U.S.A.">
        <title>A Catalog of Tens of Thousands of Viruses from Human Metagenomes Reveals Hidden Associations with Chronic Diseases.</title>
        <authorList>
            <person name="Tisza M.J."/>
            <person name="Buck C.B."/>
        </authorList>
    </citation>
    <scope>NUCLEOTIDE SEQUENCE</scope>
    <source>
        <strain evidence="1">Ctpks17</strain>
    </source>
</reference>
<accession>A0A8S5VIV3</accession>
<sequence length="51" mass="5835">MTSIGPYRTGYKVKGGQLSFFRVAARLFVLAQEWRKGGAWVSYGAWDFFVQ</sequence>
<evidence type="ECO:0000313" key="1">
    <source>
        <dbReference type="EMBL" id="DAG87169.1"/>
    </source>
</evidence>
<protein>
    <submittedName>
        <fullName evidence="1">Uncharacterized protein</fullName>
    </submittedName>
</protein>
<proteinExistence type="predicted"/>
<dbReference type="EMBL" id="BK035229">
    <property type="protein sequence ID" value="DAG87169.1"/>
    <property type="molecule type" value="Genomic_DNA"/>
</dbReference>
<organism evidence="1">
    <name type="scientific">Ackermannviridae sp</name>
    <dbReference type="NCBI Taxonomy" id="2831612"/>
    <lineage>
        <taxon>Viruses</taxon>
        <taxon>Duplodnaviria</taxon>
        <taxon>Heunggongvirae</taxon>
        <taxon>Uroviricota</taxon>
        <taxon>Caudoviricetes</taxon>
        <taxon>Pantevenvirales</taxon>
        <taxon>Ackermannviridae</taxon>
    </lineage>
</organism>
<name>A0A8S5VIV3_9CAUD</name>